<dbReference type="PANTHER" id="PTHR15069:SF1">
    <property type="entry name" value="PROTEASOME ASSEMBLY CHAPERONE 1"/>
    <property type="match status" value="1"/>
</dbReference>
<dbReference type="Proteomes" id="UP000007875">
    <property type="component" value="Unassembled WGS sequence"/>
</dbReference>
<name>H2YT58_CIOSA</name>
<dbReference type="OMA" id="CAPIARH"/>
<dbReference type="Ensembl" id="ENSCSAVT00000008628.1">
    <property type="protein sequence ID" value="ENSCSAVP00000008518.1"/>
    <property type="gene ID" value="ENSCSAVG00000005058.1"/>
</dbReference>
<dbReference type="Pfam" id="PF16094">
    <property type="entry name" value="PAC1"/>
    <property type="match status" value="1"/>
</dbReference>
<keyword evidence="3" id="KW-0143">Chaperone</keyword>
<dbReference type="GO" id="GO:0070628">
    <property type="term" value="F:proteasome binding"/>
    <property type="evidence" value="ECO:0007669"/>
    <property type="project" value="TreeGrafter"/>
</dbReference>
<dbReference type="InterPro" id="IPR016565">
    <property type="entry name" value="Proteasome_assmbl_chp_1"/>
</dbReference>
<comment type="similarity">
    <text evidence="1">Belongs to the PSMG1 family.</text>
</comment>
<reference evidence="5" key="1">
    <citation type="submission" date="2003-08" db="EMBL/GenBank/DDBJ databases">
        <authorList>
            <person name="Birren B."/>
            <person name="Nusbaum C."/>
            <person name="Abebe A."/>
            <person name="Abouelleil A."/>
            <person name="Adekoya E."/>
            <person name="Ait-zahra M."/>
            <person name="Allen N."/>
            <person name="Allen T."/>
            <person name="An P."/>
            <person name="Anderson M."/>
            <person name="Anderson S."/>
            <person name="Arachchi H."/>
            <person name="Armbruster J."/>
            <person name="Bachantsang P."/>
            <person name="Baldwin J."/>
            <person name="Barry A."/>
            <person name="Bayul T."/>
            <person name="Blitshsteyn B."/>
            <person name="Bloom T."/>
            <person name="Blye J."/>
            <person name="Boguslavskiy L."/>
            <person name="Borowsky M."/>
            <person name="Boukhgalter B."/>
            <person name="Brunache A."/>
            <person name="Butler J."/>
            <person name="Calixte N."/>
            <person name="Calvo S."/>
            <person name="Camarata J."/>
            <person name="Campo K."/>
            <person name="Chang J."/>
            <person name="Cheshatsang Y."/>
            <person name="Citroen M."/>
            <person name="Collymore A."/>
            <person name="Considine T."/>
            <person name="Cook A."/>
            <person name="Cooke P."/>
            <person name="Corum B."/>
            <person name="Cuomo C."/>
            <person name="David R."/>
            <person name="Dawoe T."/>
            <person name="Degray S."/>
            <person name="Dodge S."/>
            <person name="Dooley K."/>
            <person name="Dorje P."/>
            <person name="Dorjee K."/>
            <person name="Dorris L."/>
            <person name="Duffey N."/>
            <person name="Dupes A."/>
            <person name="Elkins T."/>
            <person name="Engels R."/>
            <person name="Erickson J."/>
            <person name="Farina A."/>
            <person name="Faro S."/>
            <person name="Ferreira P."/>
            <person name="Fischer H."/>
            <person name="Fitzgerald M."/>
            <person name="Foley K."/>
            <person name="Gage D."/>
            <person name="Galagan J."/>
            <person name="Gearin G."/>
            <person name="Gnerre S."/>
            <person name="Gnirke A."/>
            <person name="Goyette A."/>
            <person name="Graham J."/>
            <person name="Grandbois E."/>
            <person name="Gyaltsen K."/>
            <person name="Hafez N."/>
            <person name="Hagopian D."/>
            <person name="Hagos B."/>
            <person name="Hall J."/>
            <person name="Hatcher B."/>
            <person name="Heller A."/>
            <person name="Higgins H."/>
            <person name="Honan T."/>
            <person name="Horn A."/>
            <person name="Houde N."/>
            <person name="Hughes L."/>
            <person name="Hulme W."/>
            <person name="Husby E."/>
            <person name="Iliev I."/>
            <person name="Jaffe D."/>
            <person name="Jones C."/>
            <person name="Kamal M."/>
            <person name="Kamat A."/>
            <person name="Kamvysselis M."/>
            <person name="Karlsson E."/>
            <person name="Kells C."/>
            <person name="Kieu A."/>
            <person name="Kisner P."/>
            <person name="Kodira C."/>
            <person name="Kulbokas E."/>
            <person name="Labutti K."/>
            <person name="Lama D."/>
            <person name="Landers T."/>
            <person name="Leger J."/>
            <person name="Levine S."/>
            <person name="Lewis D."/>
            <person name="Lewis T."/>
            <person name="Lindblad-toh K."/>
            <person name="Liu X."/>
            <person name="Lokyitsang T."/>
            <person name="Lokyitsang Y."/>
            <person name="Lucien O."/>
            <person name="Lui A."/>
            <person name="Ma L.J."/>
            <person name="Mabbitt R."/>
            <person name="Macdonald J."/>
            <person name="Maclean C."/>
            <person name="Major J."/>
            <person name="Manning J."/>
            <person name="Marabella R."/>
            <person name="Maru K."/>
            <person name="Matthews C."/>
            <person name="Mauceli E."/>
            <person name="Mccarthy M."/>
            <person name="Mcdonough S."/>
            <person name="Mcghee T."/>
            <person name="Meldrim J."/>
            <person name="Meneus L."/>
            <person name="Mesirov J."/>
            <person name="Mihalev A."/>
            <person name="Mihova T."/>
            <person name="Mikkelsen T."/>
            <person name="Mlenga V."/>
            <person name="Moru K."/>
            <person name="Mozes J."/>
            <person name="Mulrain L."/>
            <person name="Munson G."/>
            <person name="Naylor J."/>
            <person name="Newes C."/>
            <person name="Nguyen C."/>
            <person name="Nguyen N."/>
            <person name="Nguyen T."/>
            <person name="Nicol R."/>
            <person name="Nielsen C."/>
            <person name="Nizzari M."/>
            <person name="Norbu C."/>
            <person name="Norbu N."/>
            <person name="O'donnell P."/>
            <person name="Okoawo O."/>
            <person name="O'leary S."/>
            <person name="Omotosho B."/>
            <person name="O'neill K."/>
            <person name="Osman S."/>
            <person name="Parker S."/>
            <person name="Perrin D."/>
            <person name="Phunkhang P."/>
            <person name="Piqani B."/>
            <person name="Purcell S."/>
            <person name="Rachupka T."/>
            <person name="Ramasamy U."/>
            <person name="Rameau R."/>
            <person name="Ray V."/>
            <person name="Raymond C."/>
            <person name="Retta R."/>
            <person name="Richardson S."/>
            <person name="Rise C."/>
            <person name="Rodriguez J."/>
            <person name="Rogers J."/>
            <person name="Rogov P."/>
            <person name="Rutman M."/>
            <person name="Schupbach R."/>
            <person name="Seaman C."/>
            <person name="Settipalli S."/>
            <person name="Sharpe T."/>
            <person name="Sheridan J."/>
            <person name="Sherpa N."/>
            <person name="Shi J."/>
            <person name="Smirnov S."/>
            <person name="Smith C."/>
            <person name="Sougnez C."/>
            <person name="Spencer B."/>
            <person name="Stalker J."/>
            <person name="Stange-thomann N."/>
            <person name="Stavropoulos S."/>
            <person name="Stetson K."/>
            <person name="Stone C."/>
            <person name="Stone S."/>
            <person name="Stubbs M."/>
            <person name="Talamas J."/>
            <person name="Tchuinga P."/>
            <person name="Tenzing P."/>
            <person name="Tesfaye S."/>
            <person name="Theodore J."/>
            <person name="Thoulutsang Y."/>
            <person name="Topham K."/>
            <person name="Towey S."/>
            <person name="Tsamla T."/>
            <person name="Tsomo N."/>
            <person name="Vallee D."/>
            <person name="Vassiliev H."/>
            <person name="Venkataraman V."/>
            <person name="Vinson J."/>
            <person name="Vo A."/>
            <person name="Wade C."/>
            <person name="Wang S."/>
            <person name="Wangchuk T."/>
            <person name="Wangdi T."/>
            <person name="Whittaker C."/>
            <person name="Wilkinson J."/>
            <person name="Wu Y."/>
            <person name="Wyman D."/>
            <person name="Yadav S."/>
            <person name="Yang S."/>
            <person name="Yang X."/>
            <person name="Yeager S."/>
            <person name="Yee E."/>
            <person name="Young G."/>
            <person name="Zainoun J."/>
            <person name="Zembeck L."/>
            <person name="Zimmer A."/>
            <person name="Zody M."/>
            <person name="Lander E."/>
        </authorList>
    </citation>
    <scope>NUCLEOTIDE SEQUENCE [LARGE SCALE GENOMIC DNA]</scope>
</reference>
<reference evidence="4" key="2">
    <citation type="submission" date="2025-08" db="UniProtKB">
        <authorList>
            <consortium name="Ensembl"/>
        </authorList>
    </citation>
    <scope>IDENTIFICATION</scope>
</reference>
<proteinExistence type="inferred from homology"/>
<accession>H2YT58</accession>
<evidence type="ECO:0000313" key="5">
    <source>
        <dbReference type="Proteomes" id="UP000007875"/>
    </source>
</evidence>
<evidence type="ECO:0000313" key="4">
    <source>
        <dbReference type="Ensembl" id="ENSCSAVP00000008518.1"/>
    </source>
</evidence>
<protein>
    <recommendedName>
        <fullName evidence="2">Proteasome assembly chaperone 1</fullName>
    </recommendedName>
</protein>
<dbReference type="GO" id="GO:0005783">
    <property type="term" value="C:endoplasmic reticulum"/>
    <property type="evidence" value="ECO:0007669"/>
    <property type="project" value="InterPro"/>
</dbReference>
<dbReference type="GO" id="GO:0080129">
    <property type="term" value="P:proteasome core complex assembly"/>
    <property type="evidence" value="ECO:0007669"/>
    <property type="project" value="TreeGrafter"/>
</dbReference>
<dbReference type="GeneTree" id="ENSGT00500000044950"/>
<dbReference type="InParanoid" id="H2YT58"/>
<dbReference type="eggNOG" id="ENOG502QTPH">
    <property type="taxonomic scope" value="Eukaryota"/>
</dbReference>
<reference evidence="4" key="3">
    <citation type="submission" date="2025-09" db="UniProtKB">
        <authorList>
            <consortium name="Ensembl"/>
        </authorList>
    </citation>
    <scope>IDENTIFICATION</scope>
</reference>
<evidence type="ECO:0000256" key="1">
    <source>
        <dbReference type="ARBA" id="ARBA00005261"/>
    </source>
</evidence>
<keyword evidence="5" id="KW-1185">Reference proteome</keyword>
<evidence type="ECO:0000256" key="3">
    <source>
        <dbReference type="ARBA" id="ARBA00023186"/>
    </source>
</evidence>
<evidence type="ECO:0000256" key="2">
    <source>
        <dbReference type="ARBA" id="ARBA00019180"/>
    </source>
</evidence>
<dbReference type="AlphaFoldDB" id="H2YT58"/>
<dbReference type="STRING" id="51511.ENSCSAVP00000008518"/>
<dbReference type="PANTHER" id="PTHR15069">
    <property type="entry name" value="PROTEASOME ASSEMBLY CHAPERONE 1"/>
    <property type="match status" value="1"/>
</dbReference>
<dbReference type="HOGENOM" id="CLU_083637_0_0_1"/>
<sequence>MASFFGEILPVVSRAVDDDDSDDSEIIVPSFVWKGEDFTNLKFKHIVFGIGTVATGFIESYCLPNKDGNEKAKLCEIIDCENTGSKTKERCVLKVYCDDKEDTIFCTCMSHVASEIIWPLKDQIFSKFQINTSTNIIILDSAPIHDFKSNKDITAPFVRSLCTNNFNKKTVFPMLEQPNLVKGISAAILTACEVEDIPAELCVCFIATCVVDFASIQAFCPLLTNSAFANVTMDNDLSVTRIKSLLSNQATTH</sequence>
<organism evidence="4 5">
    <name type="scientific">Ciona savignyi</name>
    <name type="common">Pacific transparent sea squirt</name>
    <dbReference type="NCBI Taxonomy" id="51511"/>
    <lineage>
        <taxon>Eukaryota</taxon>
        <taxon>Metazoa</taxon>
        <taxon>Chordata</taxon>
        <taxon>Tunicata</taxon>
        <taxon>Ascidiacea</taxon>
        <taxon>Phlebobranchia</taxon>
        <taxon>Cionidae</taxon>
        <taxon>Ciona</taxon>
    </lineage>
</organism>